<evidence type="ECO:0000313" key="2">
    <source>
        <dbReference type="EMBL" id="AGA26216.1"/>
    </source>
</evidence>
<dbReference type="OrthoDB" id="9805644at2"/>
<gene>
    <name evidence="2" type="ordered locus">Sinac_1852</name>
</gene>
<dbReference type="HOGENOM" id="CLU_058589_0_0_0"/>
<dbReference type="InterPro" id="IPR013785">
    <property type="entry name" value="Aldolase_TIM"/>
</dbReference>
<evidence type="ECO:0000259" key="1">
    <source>
        <dbReference type="Pfam" id="PF09370"/>
    </source>
</evidence>
<keyword evidence="2" id="KW-0223">Dioxygenase</keyword>
<dbReference type="InterPro" id="IPR015813">
    <property type="entry name" value="Pyrv/PenolPyrv_kinase-like_dom"/>
</dbReference>
<dbReference type="GO" id="GO:0051213">
    <property type="term" value="F:dioxygenase activity"/>
    <property type="evidence" value="ECO:0007669"/>
    <property type="project" value="UniProtKB-KW"/>
</dbReference>
<dbReference type="KEGG" id="saci:Sinac_1852"/>
<dbReference type="PIRSF" id="PIRSF034452">
    <property type="entry name" value="TIM-br_sig_trnsd"/>
    <property type="match status" value="1"/>
</dbReference>
<proteinExistence type="predicted"/>
<dbReference type="Proteomes" id="UP000010798">
    <property type="component" value="Chromosome"/>
</dbReference>
<feature type="domain" description="TIM-barrel" evidence="1">
    <location>
        <begin position="11"/>
        <end position="275"/>
    </location>
</feature>
<organism evidence="2 3">
    <name type="scientific">Singulisphaera acidiphila (strain ATCC BAA-1392 / DSM 18658 / VKM B-2454 / MOB10)</name>
    <dbReference type="NCBI Taxonomy" id="886293"/>
    <lineage>
        <taxon>Bacteria</taxon>
        <taxon>Pseudomonadati</taxon>
        <taxon>Planctomycetota</taxon>
        <taxon>Planctomycetia</taxon>
        <taxon>Isosphaerales</taxon>
        <taxon>Isosphaeraceae</taxon>
        <taxon>Singulisphaera</taxon>
    </lineage>
</organism>
<keyword evidence="2" id="KW-0560">Oxidoreductase</keyword>
<dbReference type="SUPFAM" id="SSF51621">
    <property type="entry name" value="Phosphoenolpyruvate/pyruvate domain"/>
    <property type="match status" value="1"/>
</dbReference>
<reference evidence="2 3" key="1">
    <citation type="submission" date="2012-02" db="EMBL/GenBank/DDBJ databases">
        <title>Complete sequence of chromosome of Singulisphaera acidiphila DSM 18658.</title>
        <authorList>
            <consortium name="US DOE Joint Genome Institute (JGI-PGF)"/>
            <person name="Lucas S."/>
            <person name="Copeland A."/>
            <person name="Lapidus A."/>
            <person name="Glavina del Rio T."/>
            <person name="Dalin E."/>
            <person name="Tice H."/>
            <person name="Bruce D."/>
            <person name="Goodwin L."/>
            <person name="Pitluck S."/>
            <person name="Peters L."/>
            <person name="Ovchinnikova G."/>
            <person name="Chertkov O."/>
            <person name="Kyrpides N."/>
            <person name="Mavromatis K."/>
            <person name="Ivanova N."/>
            <person name="Brettin T."/>
            <person name="Detter J.C."/>
            <person name="Han C."/>
            <person name="Larimer F."/>
            <person name="Land M."/>
            <person name="Hauser L."/>
            <person name="Markowitz V."/>
            <person name="Cheng J.-F."/>
            <person name="Hugenholtz P."/>
            <person name="Woyke T."/>
            <person name="Wu D."/>
            <person name="Tindall B."/>
            <person name="Pomrenke H."/>
            <person name="Brambilla E."/>
            <person name="Klenk H.-P."/>
            <person name="Eisen J.A."/>
        </authorList>
    </citation>
    <scope>NUCLEOTIDE SEQUENCE [LARGE SCALE GENOMIC DNA]</scope>
    <source>
        <strain evidence="3">ATCC BAA-1392 / DSM 18658 / VKM B-2454 / MOB10</strain>
    </source>
</reference>
<keyword evidence="3" id="KW-1185">Reference proteome</keyword>
<name>L0DC12_SINAD</name>
<accession>L0DC12</accession>
<dbReference type="eggNOG" id="COG5564">
    <property type="taxonomic scope" value="Bacteria"/>
</dbReference>
<dbReference type="AlphaFoldDB" id="L0DC12"/>
<dbReference type="Gene3D" id="3.20.20.70">
    <property type="entry name" value="Aldolase class I"/>
    <property type="match status" value="1"/>
</dbReference>
<dbReference type="STRING" id="886293.Sinac_1852"/>
<dbReference type="Pfam" id="PF09370">
    <property type="entry name" value="PEP_hydrolase"/>
    <property type="match status" value="1"/>
</dbReference>
<dbReference type="PANTHER" id="PTHR31862">
    <property type="entry name" value="UPF0261 DOMAIN PROTEIN (AFU_ORTHOLOGUE AFUA_1G10120)"/>
    <property type="match status" value="1"/>
</dbReference>
<dbReference type="RefSeq" id="WP_015245383.1">
    <property type="nucleotide sequence ID" value="NC_019892.1"/>
</dbReference>
<dbReference type="EMBL" id="CP003364">
    <property type="protein sequence ID" value="AGA26216.1"/>
    <property type="molecule type" value="Genomic_DNA"/>
</dbReference>
<dbReference type="InterPro" id="IPR009215">
    <property type="entry name" value="TIM-br_IGPS-like"/>
</dbReference>
<evidence type="ECO:0000313" key="3">
    <source>
        <dbReference type="Proteomes" id="UP000010798"/>
    </source>
</evidence>
<protein>
    <submittedName>
        <fullName evidence="2">Putative TIM-barrel enzyme, possibly a dioxygenase</fullName>
    </submittedName>
</protein>
<sequence length="282" mass="29941">MSHTAPLSRREILDRFRRKVDQGLPLIGGGAGTGLSAKCAESGGIDLIIIYNSGRFRMAGRGSLAGLMPYGDANKIVMEMAAEVLPVVEHTPVLAGVCATDPFRIMSRFLKEVRDAGFAGVQNFPTVGLIDGHFRQGLEETGMGFDLEVTMIAQARKMDLLTCPYVHNVDEARAMAEAGADLIVPHVGLTTLGMIGAKSAVTLAEAASRVQAMADAAKAVRNDILVLCHGGPIAEPADVAEIFRKTRGIVGFFGASSIERLPTEPAIVAQVRDFLALRISTP</sequence>
<dbReference type="InterPro" id="IPR051353">
    <property type="entry name" value="Tobamovirus_resist_UPF0261"/>
</dbReference>
<dbReference type="PANTHER" id="PTHR31862:SF1">
    <property type="entry name" value="UPF0261 DOMAIN PROTEIN (AFU_ORTHOLOGUE AFUA_1G10120)"/>
    <property type="match status" value="1"/>
</dbReference>